<dbReference type="OrthoDB" id="8552871at2"/>
<keyword evidence="6 10" id="KW-0418">Kinase</keyword>
<keyword evidence="8" id="KW-0472">Membrane</keyword>
<dbReference type="PANTHER" id="PTHR43547">
    <property type="entry name" value="TWO-COMPONENT HISTIDINE KINASE"/>
    <property type="match status" value="1"/>
</dbReference>
<sequence>MKLRTHYWLLAFCIVFPVAVFCSIALDMLLSSQRAQSMNHIEESARSAALEIDAEVRRAQSVLRTLANSHALASGDMRRFYAEAGAANAGEGGWIILYDGEGQQLINTRLPFGADLPRRPDVDVLRKQLASGAGVVSAVKWGPSLKRQFVAVEQPITTATGARHVIAQAFAPEYFTRTFSGRAIPASWPIWVIDGNGALIARRDKGDGKTGHPVPAAVLAAVRAAPAGALRHEAPDGTEVYAYFVHSGLSDWAVIVGAPVSEVDARVLEGMSVAIIGFLIAIVGAVSLGVHTGRRLVRFVSGASNAARGLGGEAAVVGLRHSNIGEMEALNEAIREADARLRREMASRTRAERERNELLERERAARETAEQQNAAKDEFLAMLGHELRNPLAAITSAVAVLDHASVPGMPAEAGTRAREVLRRQTSHLGSLVDDLLEVNRALMGKLALNCQPLDLADALRCCLETLHAGGRLAAHGLEVAAASAPVLADATRLAQVIDNILDNAIKYSPPATLIRVAVARDGDAAVLTVRDEGMGIAADLLPHVFKVFVQGKQSLQRVQGGLGIGLTLVRRLVEMHGGTIVIASAGANQGTTVTVRLPLNVAGEAGAGNAGKGDLTAAPDNAAGADFTTVVAVAAGTDGGIHAGKAETAAGEAATGNAVVGAVRDVAPSAWWR</sequence>
<dbReference type="FunFam" id="3.30.565.10:FF:000006">
    <property type="entry name" value="Sensor histidine kinase WalK"/>
    <property type="match status" value="1"/>
</dbReference>
<dbReference type="PROSITE" id="PS50109">
    <property type="entry name" value="HIS_KIN"/>
    <property type="match status" value="1"/>
</dbReference>
<evidence type="ECO:0000256" key="4">
    <source>
        <dbReference type="ARBA" id="ARBA00022553"/>
    </source>
</evidence>
<comment type="subcellular location">
    <subcellularLocation>
        <location evidence="2">Cell inner membrane</location>
        <topology evidence="2">Multi-pass membrane protein</topology>
    </subcellularLocation>
</comment>
<protein>
    <recommendedName>
        <fullName evidence="3">histidine kinase</fullName>
        <ecNumber evidence="3">2.7.13.3</ecNumber>
    </recommendedName>
</protein>
<evidence type="ECO:0000313" key="10">
    <source>
        <dbReference type="EMBL" id="SFV16047.1"/>
    </source>
</evidence>
<dbReference type="InterPro" id="IPR036890">
    <property type="entry name" value="HATPase_C_sf"/>
</dbReference>
<proteinExistence type="predicted"/>
<dbReference type="GO" id="GO:0000155">
    <property type="term" value="F:phosphorelay sensor kinase activity"/>
    <property type="evidence" value="ECO:0007669"/>
    <property type="project" value="InterPro"/>
</dbReference>
<evidence type="ECO:0000256" key="1">
    <source>
        <dbReference type="ARBA" id="ARBA00000085"/>
    </source>
</evidence>
<dbReference type="GO" id="GO:0005886">
    <property type="term" value="C:plasma membrane"/>
    <property type="evidence" value="ECO:0007669"/>
    <property type="project" value="UniProtKB-SubCell"/>
</dbReference>
<organism evidence="10 11">
    <name type="scientific">Pseudoduganella namucuonensis</name>
    <dbReference type="NCBI Taxonomy" id="1035707"/>
    <lineage>
        <taxon>Bacteria</taxon>
        <taxon>Pseudomonadati</taxon>
        <taxon>Pseudomonadota</taxon>
        <taxon>Betaproteobacteria</taxon>
        <taxon>Burkholderiales</taxon>
        <taxon>Oxalobacteraceae</taxon>
        <taxon>Telluria group</taxon>
        <taxon>Pseudoduganella</taxon>
    </lineage>
</organism>
<dbReference type="InterPro" id="IPR005467">
    <property type="entry name" value="His_kinase_dom"/>
</dbReference>
<dbReference type="Gene3D" id="1.10.287.130">
    <property type="match status" value="1"/>
</dbReference>
<dbReference type="Gene3D" id="3.30.565.10">
    <property type="entry name" value="Histidine kinase-like ATPase, C-terminal domain"/>
    <property type="match status" value="1"/>
</dbReference>
<evidence type="ECO:0000313" key="11">
    <source>
        <dbReference type="Proteomes" id="UP000199391"/>
    </source>
</evidence>
<evidence type="ECO:0000259" key="9">
    <source>
        <dbReference type="PROSITE" id="PS50109"/>
    </source>
</evidence>
<keyword evidence="8" id="KW-0812">Transmembrane</keyword>
<feature type="domain" description="Histidine kinase" evidence="9">
    <location>
        <begin position="382"/>
        <end position="601"/>
    </location>
</feature>
<dbReference type="PANTHER" id="PTHR43547:SF2">
    <property type="entry name" value="HYBRID SIGNAL TRANSDUCTION HISTIDINE KINASE C"/>
    <property type="match status" value="1"/>
</dbReference>
<feature type="transmembrane region" description="Helical" evidence="8">
    <location>
        <begin position="6"/>
        <end position="30"/>
    </location>
</feature>
<accession>A0A1I7M2H7</accession>
<keyword evidence="5" id="KW-0808">Transferase</keyword>
<keyword evidence="4" id="KW-0597">Phosphoprotein</keyword>
<evidence type="ECO:0000256" key="6">
    <source>
        <dbReference type="ARBA" id="ARBA00022777"/>
    </source>
</evidence>
<dbReference type="InterPro" id="IPR036097">
    <property type="entry name" value="HisK_dim/P_sf"/>
</dbReference>
<dbReference type="Pfam" id="PF00512">
    <property type="entry name" value="HisKA"/>
    <property type="match status" value="1"/>
</dbReference>
<comment type="catalytic activity">
    <reaction evidence="1">
        <text>ATP + protein L-histidine = ADP + protein N-phospho-L-histidine.</text>
        <dbReference type="EC" id="2.7.13.3"/>
    </reaction>
</comment>
<evidence type="ECO:0000256" key="5">
    <source>
        <dbReference type="ARBA" id="ARBA00022679"/>
    </source>
</evidence>
<dbReference type="EMBL" id="FPBO01000049">
    <property type="protein sequence ID" value="SFV16047.1"/>
    <property type="molecule type" value="Genomic_DNA"/>
</dbReference>
<feature type="coiled-coil region" evidence="7">
    <location>
        <begin position="327"/>
        <end position="375"/>
    </location>
</feature>
<dbReference type="STRING" id="1035707.SAMN05216552_104923"/>
<dbReference type="CDD" id="cd00082">
    <property type="entry name" value="HisKA"/>
    <property type="match status" value="1"/>
</dbReference>
<dbReference type="Proteomes" id="UP000199391">
    <property type="component" value="Unassembled WGS sequence"/>
</dbReference>
<dbReference type="Pfam" id="PF02518">
    <property type="entry name" value="HATPase_c"/>
    <property type="match status" value="1"/>
</dbReference>
<dbReference type="SMART" id="SM00388">
    <property type="entry name" value="HisKA"/>
    <property type="match status" value="1"/>
</dbReference>
<keyword evidence="11" id="KW-1185">Reference proteome</keyword>
<keyword evidence="7" id="KW-0175">Coiled coil</keyword>
<evidence type="ECO:0000256" key="8">
    <source>
        <dbReference type="SAM" id="Phobius"/>
    </source>
</evidence>
<dbReference type="SUPFAM" id="SSF47384">
    <property type="entry name" value="Homodimeric domain of signal transducing histidine kinase"/>
    <property type="match status" value="1"/>
</dbReference>
<evidence type="ECO:0000256" key="2">
    <source>
        <dbReference type="ARBA" id="ARBA00004429"/>
    </source>
</evidence>
<evidence type="ECO:0000256" key="3">
    <source>
        <dbReference type="ARBA" id="ARBA00012438"/>
    </source>
</evidence>
<keyword evidence="8" id="KW-1133">Transmembrane helix</keyword>
<dbReference type="CDD" id="cd18774">
    <property type="entry name" value="PDC2_HK_sensor"/>
    <property type="match status" value="1"/>
</dbReference>
<gene>
    <name evidence="10" type="ORF">SAMN05216552_104923</name>
</gene>
<dbReference type="InterPro" id="IPR003594">
    <property type="entry name" value="HATPase_dom"/>
</dbReference>
<dbReference type="PRINTS" id="PR00344">
    <property type="entry name" value="BCTRLSENSOR"/>
</dbReference>
<dbReference type="InterPro" id="IPR004358">
    <property type="entry name" value="Sig_transdc_His_kin-like_C"/>
</dbReference>
<dbReference type="InterPro" id="IPR003661">
    <property type="entry name" value="HisK_dim/P_dom"/>
</dbReference>
<name>A0A1I7M2H7_9BURK</name>
<dbReference type="EC" id="2.7.13.3" evidence="3"/>
<evidence type="ECO:0000256" key="7">
    <source>
        <dbReference type="SAM" id="Coils"/>
    </source>
</evidence>
<reference evidence="11" key="1">
    <citation type="submission" date="2016-10" db="EMBL/GenBank/DDBJ databases">
        <authorList>
            <person name="Varghese N."/>
            <person name="Submissions S."/>
        </authorList>
    </citation>
    <scope>NUCLEOTIDE SEQUENCE [LARGE SCALE GENOMIC DNA]</scope>
    <source>
        <strain evidence="11">CGMCC 1.11014</strain>
    </source>
</reference>
<dbReference type="RefSeq" id="WP_093560595.1">
    <property type="nucleotide sequence ID" value="NZ_FPBO01000049.1"/>
</dbReference>
<dbReference type="SMART" id="SM00387">
    <property type="entry name" value="HATPase_c"/>
    <property type="match status" value="1"/>
</dbReference>
<dbReference type="SUPFAM" id="SSF55874">
    <property type="entry name" value="ATPase domain of HSP90 chaperone/DNA topoisomerase II/histidine kinase"/>
    <property type="match status" value="1"/>
</dbReference>
<dbReference type="AlphaFoldDB" id="A0A1I7M2H7"/>